<protein>
    <recommendedName>
        <fullName evidence="4">YD repeat-containing protein</fullName>
    </recommendedName>
</protein>
<proteinExistence type="predicted"/>
<name>A0ABW3QJS3_9BACT</name>
<feature type="signal peptide" evidence="1">
    <location>
        <begin position="1"/>
        <end position="24"/>
    </location>
</feature>
<dbReference type="EMBL" id="JBHTLP010000024">
    <property type="protein sequence ID" value="MFD1145255.1"/>
    <property type="molecule type" value="Genomic_DNA"/>
</dbReference>
<dbReference type="Proteomes" id="UP001597116">
    <property type="component" value="Unassembled WGS sequence"/>
</dbReference>
<feature type="chain" id="PRO_5045458011" description="YD repeat-containing protein" evidence="1">
    <location>
        <begin position="25"/>
        <end position="278"/>
    </location>
</feature>
<dbReference type="Gene3D" id="2.180.10.10">
    <property type="entry name" value="RHS repeat-associated core"/>
    <property type="match status" value="1"/>
</dbReference>
<evidence type="ECO:0000313" key="3">
    <source>
        <dbReference type="Proteomes" id="UP001597116"/>
    </source>
</evidence>
<evidence type="ECO:0000313" key="2">
    <source>
        <dbReference type="EMBL" id="MFD1145255.1"/>
    </source>
</evidence>
<reference evidence="3" key="1">
    <citation type="journal article" date="2019" name="Int. J. Syst. Evol. Microbiol.">
        <title>The Global Catalogue of Microorganisms (GCM) 10K type strain sequencing project: providing services to taxonomists for standard genome sequencing and annotation.</title>
        <authorList>
            <consortium name="The Broad Institute Genomics Platform"/>
            <consortium name="The Broad Institute Genome Sequencing Center for Infectious Disease"/>
            <person name="Wu L."/>
            <person name="Ma J."/>
        </authorList>
    </citation>
    <scope>NUCLEOTIDE SEQUENCE [LARGE SCALE GENOMIC DNA]</scope>
    <source>
        <strain evidence="3">CCUG 55608</strain>
    </source>
</reference>
<comment type="caution">
    <text evidence="2">The sequence shown here is derived from an EMBL/GenBank/DDBJ whole genome shotgun (WGS) entry which is preliminary data.</text>
</comment>
<gene>
    <name evidence="2" type="ORF">ACFQ4C_29255</name>
</gene>
<keyword evidence="1" id="KW-0732">Signal</keyword>
<accession>A0ABW3QJS3</accession>
<organism evidence="2 3">
    <name type="scientific">Larkinella insperata</name>
    <dbReference type="NCBI Taxonomy" id="332158"/>
    <lineage>
        <taxon>Bacteria</taxon>
        <taxon>Pseudomonadati</taxon>
        <taxon>Bacteroidota</taxon>
        <taxon>Cytophagia</taxon>
        <taxon>Cytophagales</taxon>
        <taxon>Spirosomataceae</taxon>
        <taxon>Larkinella</taxon>
    </lineage>
</organism>
<evidence type="ECO:0008006" key="4">
    <source>
        <dbReference type="Google" id="ProtNLM"/>
    </source>
</evidence>
<evidence type="ECO:0000256" key="1">
    <source>
        <dbReference type="SAM" id="SignalP"/>
    </source>
</evidence>
<keyword evidence="3" id="KW-1185">Reference proteome</keyword>
<dbReference type="RefSeq" id="WP_265988487.1">
    <property type="nucleotide sequence ID" value="NZ_CP110973.1"/>
</dbReference>
<sequence length="278" mass="31381">MKKKFLPLLFFSILVGLATTQLSAAQSRLKKITYSDGSVRQFFYDANGKLSKEELTRGKEAVGQVQHGYGTAGKLTTYSMQYVHPETPWNVGYAEQYVYNPQGRLSAKTRYLLRKSATEGKTDKSVFFSDSLIYNASGQIVARQRYTYAAAQGLTGKSPVTLTNNQYRYDDRGNLVEETVTTVPLQRSAAASSQTRRIVYEYDNKPNPYRLPDCPIFDEMSWSKNNCIRASTYLVGAGSNPAKPSVSEYRYVYSNNLPVRRVQASNSTVLEQYEYETL</sequence>